<reference evidence="7 8" key="1">
    <citation type="submission" date="2016-10" db="EMBL/GenBank/DDBJ databases">
        <authorList>
            <person name="de Groot N.N."/>
        </authorList>
    </citation>
    <scope>NUCLEOTIDE SEQUENCE [LARGE SCALE GENOMIC DNA]</scope>
    <source>
        <strain evidence="7 8">DSM 25584</strain>
    </source>
</reference>
<dbReference type="STRING" id="1082479.SAMN05216241_102196"/>
<evidence type="ECO:0000256" key="2">
    <source>
        <dbReference type="ARBA" id="ARBA00022679"/>
    </source>
</evidence>
<dbReference type="InterPro" id="IPR001099">
    <property type="entry name" value="Chalcone/stilbene_synt_N"/>
</dbReference>
<keyword evidence="3" id="KW-0012">Acyltransferase</keyword>
<dbReference type="Pfam" id="PF00195">
    <property type="entry name" value="Chal_sti_synt_N"/>
    <property type="match status" value="1"/>
</dbReference>
<evidence type="ECO:0000313" key="8">
    <source>
        <dbReference type="Proteomes" id="UP000199415"/>
    </source>
</evidence>
<dbReference type="PANTHER" id="PTHR11877">
    <property type="entry name" value="HYDROXYMETHYLGLUTARYL-COA SYNTHASE"/>
    <property type="match status" value="1"/>
</dbReference>
<evidence type="ECO:0000259" key="5">
    <source>
        <dbReference type="Pfam" id="PF00195"/>
    </source>
</evidence>
<dbReference type="SUPFAM" id="SSF53901">
    <property type="entry name" value="Thiolase-like"/>
    <property type="match status" value="2"/>
</dbReference>
<protein>
    <submittedName>
        <fullName evidence="7">Alkylresorcinol/alkylpyrone synthase</fullName>
    </submittedName>
</protein>
<dbReference type="GO" id="GO:0030639">
    <property type="term" value="P:polyketide biosynthetic process"/>
    <property type="evidence" value="ECO:0007669"/>
    <property type="project" value="TreeGrafter"/>
</dbReference>
<dbReference type="InterPro" id="IPR011141">
    <property type="entry name" value="Polyketide_synthase_type-III"/>
</dbReference>
<dbReference type="Proteomes" id="UP000199415">
    <property type="component" value="Unassembled WGS sequence"/>
</dbReference>
<dbReference type="RefSeq" id="WP_090018833.1">
    <property type="nucleotide sequence ID" value="NZ_FNCE01000002.1"/>
</dbReference>
<feature type="active site" description="Acyl-thioester intermediate" evidence="4">
    <location>
        <position position="144"/>
    </location>
</feature>
<dbReference type="InterPro" id="IPR012328">
    <property type="entry name" value="Chalcone/stilbene_synt_C"/>
</dbReference>
<dbReference type="InterPro" id="IPR016039">
    <property type="entry name" value="Thiolase-like"/>
</dbReference>
<dbReference type="GO" id="GO:0016747">
    <property type="term" value="F:acyltransferase activity, transferring groups other than amino-acyl groups"/>
    <property type="evidence" value="ECO:0007669"/>
    <property type="project" value="InterPro"/>
</dbReference>
<feature type="domain" description="Chalcone/stilbene synthase N-terminal" evidence="5">
    <location>
        <begin position="72"/>
        <end position="207"/>
    </location>
</feature>
<evidence type="ECO:0000256" key="1">
    <source>
        <dbReference type="ARBA" id="ARBA00005531"/>
    </source>
</evidence>
<name>A0A1G7NLQ4_9PROT</name>
<organism evidence="7 8">
    <name type="scientific">Limimonas halophila</name>
    <dbReference type="NCBI Taxonomy" id="1082479"/>
    <lineage>
        <taxon>Bacteria</taxon>
        <taxon>Pseudomonadati</taxon>
        <taxon>Pseudomonadota</taxon>
        <taxon>Alphaproteobacteria</taxon>
        <taxon>Rhodospirillales</taxon>
        <taxon>Rhodovibrionaceae</taxon>
        <taxon>Limimonas</taxon>
    </lineage>
</organism>
<dbReference type="Pfam" id="PF02797">
    <property type="entry name" value="Chal_sti_synt_C"/>
    <property type="match status" value="1"/>
</dbReference>
<evidence type="ECO:0000256" key="4">
    <source>
        <dbReference type="PIRSR" id="PIRSR000451-1"/>
    </source>
</evidence>
<evidence type="ECO:0000313" key="7">
    <source>
        <dbReference type="EMBL" id="SDF74219.1"/>
    </source>
</evidence>
<dbReference type="PIRSF" id="PIRSF000451">
    <property type="entry name" value="PKS_III"/>
    <property type="match status" value="1"/>
</dbReference>
<dbReference type="Gene3D" id="3.40.47.10">
    <property type="match status" value="2"/>
</dbReference>
<dbReference type="PANTHER" id="PTHR11877:SF99">
    <property type="entry name" value="1,3,6,8-TETRAHYDROXYNAPHTHALENE SYNTHASE"/>
    <property type="match status" value="1"/>
</dbReference>
<dbReference type="CDD" id="cd00831">
    <property type="entry name" value="CHS_like"/>
    <property type="match status" value="1"/>
</dbReference>
<accession>A0A1G7NLQ4</accession>
<evidence type="ECO:0000259" key="6">
    <source>
        <dbReference type="Pfam" id="PF02797"/>
    </source>
</evidence>
<dbReference type="AlphaFoldDB" id="A0A1G7NLQ4"/>
<sequence length="356" mass="36632">MPDDLPARLTGLATTVPPHVLDQAAVRAAAAEMLAGGAADTDRLLTVFDSAGIERRFATRPLNVLRQPSGWRERSAHYEAAALALIETAAKRALADAGLGAGEIDAIAVVSTTGIATPSLDARLMNRLAFRPDVECLPVFGLGCAGGVLGLGRAAALARAVPARRVLLLVVELCTHTFRPDDASKSNLVAAALFGDGAAGAVVSTHPDDAGPAITGWGEHTWPDSLDVMGWRVADDGLAVVFDRAIPSFVRSDFGPVLDAFLARNGLARGDLAGLACHPGGRKVIEALEAVLGVTPGGMTAAREVLRQHGNMSAPTALFVLRDLITHGPPDGPILASALGPGFTAGFALLHPESAA</sequence>
<proteinExistence type="inferred from homology"/>
<keyword evidence="8" id="KW-1185">Reference proteome</keyword>
<evidence type="ECO:0000256" key="3">
    <source>
        <dbReference type="ARBA" id="ARBA00023315"/>
    </source>
</evidence>
<comment type="similarity">
    <text evidence="1">Belongs to the thiolase-like superfamily. Chalcone/stilbene synthases family.</text>
</comment>
<feature type="domain" description="Chalcone/stilbene synthase C-terminal" evidence="6">
    <location>
        <begin position="223"/>
        <end position="324"/>
    </location>
</feature>
<dbReference type="EMBL" id="FNCE01000002">
    <property type="protein sequence ID" value="SDF74219.1"/>
    <property type="molecule type" value="Genomic_DNA"/>
</dbReference>
<gene>
    <name evidence="7" type="ORF">SAMN05216241_102196</name>
</gene>
<keyword evidence="2" id="KW-0808">Transferase</keyword>
<dbReference type="OrthoDB" id="9786288at2"/>